<feature type="signal peptide" evidence="1">
    <location>
        <begin position="1"/>
        <end position="34"/>
    </location>
</feature>
<sequence>MPVNSFRHRHLCVFRVFRMPAVALLITVAGCSSADDSASAAVPSPGAKAAELCRTLDKVLPAKVDGERRADPEPASALTAGWGSPAIILRCGVPQPPKMVDPKVADGQDPDAVAGGVNGVDWLMEREDGGGHRFTTANREAYVEVRAPEGVDSSGVLIDLAAAVKKAIPEGIAS</sequence>
<name>A0A7G1NJ93_9ACTN</name>
<dbReference type="KEGG" id="stui:GCM10017668_50710"/>
<feature type="chain" id="PRO_5028946267" description="Lipoprotein" evidence="1">
    <location>
        <begin position="35"/>
        <end position="174"/>
    </location>
</feature>
<organism evidence="2 3">
    <name type="scientific">Streptomyces tuirus</name>
    <dbReference type="NCBI Taxonomy" id="68278"/>
    <lineage>
        <taxon>Bacteria</taxon>
        <taxon>Bacillati</taxon>
        <taxon>Actinomycetota</taxon>
        <taxon>Actinomycetes</taxon>
        <taxon>Kitasatosporales</taxon>
        <taxon>Streptomycetaceae</taxon>
        <taxon>Streptomyces</taxon>
    </lineage>
</organism>
<dbReference type="AlphaFoldDB" id="A0A7G1NJ93"/>
<protein>
    <recommendedName>
        <fullName evidence="4">Lipoprotein</fullName>
    </recommendedName>
</protein>
<keyword evidence="1" id="KW-0732">Signal</keyword>
<accession>A0A7G1NJ93</accession>
<dbReference type="InterPro" id="IPR021903">
    <property type="entry name" value="DUF3515"/>
</dbReference>
<dbReference type="PROSITE" id="PS51257">
    <property type="entry name" value="PROKAR_LIPOPROTEIN"/>
    <property type="match status" value="1"/>
</dbReference>
<dbReference type="Proteomes" id="UP000516373">
    <property type="component" value="Chromosome"/>
</dbReference>
<gene>
    <name evidence="2" type="ORF">GCM10017668_50710</name>
</gene>
<evidence type="ECO:0000313" key="3">
    <source>
        <dbReference type="Proteomes" id="UP000516373"/>
    </source>
</evidence>
<dbReference type="EMBL" id="AP023439">
    <property type="protein sequence ID" value="BCL23228.1"/>
    <property type="molecule type" value="Genomic_DNA"/>
</dbReference>
<evidence type="ECO:0000313" key="2">
    <source>
        <dbReference type="EMBL" id="BCL23228.1"/>
    </source>
</evidence>
<reference evidence="2 3" key="1">
    <citation type="journal article" date="2014" name="Int. J. Syst. Evol. Microbiol.">
        <title>Complete genome sequence of Corynebacterium casei LMG S-19264T (=DSM 44701T), isolated from a smear-ripened cheese.</title>
        <authorList>
            <consortium name="US DOE Joint Genome Institute (JGI-PGF)"/>
            <person name="Walter F."/>
            <person name="Albersmeier A."/>
            <person name="Kalinowski J."/>
            <person name="Ruckert C."/>
        </authorList>
    </citation>
    <scope>NUCLEOTIDE SEQUENCE [LARGE SCALE GENOMIC DNA]</scope>
    <source>
        <strain evidence="2 3">JCM 4255</strain>
    </source>
</reference>
<dbReference type="Pfam" id="PF12028">
    <property type="entry name" value="DUF3515"/>
    <property type="match status" value="1"/>
</dbReference>
<evidence type="ECO:0000256" key="1">
    <source>
        <dbReference type="SAM" id="SignalP"/>
    </source>
</evidence>
<evidence type="ECO:0008006" key="4">
    <source>
        <dbReference type="Google" id="ProtNLM"/>
    </source>
</evidence>
<proteinExistence type="predicted"/>